<evidence type="ECO:0000256" key="1">
    <source>
        <dbReference type="ARBA" id="ARBA00022485"/>
    </source>
</evidence>
<dbReference type="PROSITE" id="PS00365">
    <property type="entry name" value="NIR_SIR"/>
    <property type="match status" value="1"/>
</dbReference>
<accession>A0A485MBG5</accession>
<organism evidence="9">
    <name type="scientific">anaerobic digester metagenome</name>
    <dbReference type="NCBI Taxonomy" id="1263854"/>
    <lineage>
        <taxon>unclassified sequences</taxon>
        <taxon>metagenomes</taxon>
        <taxon>ecological metagenomes</taxon>
    </lineage>
</organism>
<dbReference type="PANTHER" id="PTHR43809">
    <property type="entry name" value="NITRITE REDUCTASE (NADH) LARGE SUBUNIT"/>
    <property type="match status" value="1"/>
</dbReference>
<evidence type="ECO:0000259" key="8">
    <source>
        <dbReference type="Pfam" id="PF03460"/>
    </source>
</evidence>
<protein>
    <submittedName>
        <fullName evidence="9">Nitrite/sulphite reductase 4Fe-4S domain (Assimilatory)</fullName>
        <ecNumber evidence="9">1.7.7.1</ecNumber>
    </submittedName>
</protein>
<sequence>MDCVIKQTNGTTAVAVATPAGLVTGEQLAKIAELVKQGAGLAKFTTGQRIVILTGADQVQAVRDGLAEVGLSIGPGGKTIRNVKGCAGSLCRYSAQDGLQDALALDKIFAGRSMPATLKIAVSGCPRNCMESQSNDIGFVGTPSGYKVYVGGRGGRKQVLGQLIREGVKPEDLPALVEEIIAKYLSATKGKERISHVVEKQGVEIFK</sequence>
<dbReference type="Gene3D" id="3.30.413.10">
    <property type="entry name" value="Sulfite Reductase Hemoprotein, domain 1"/>
    <property type="match status" value="1"/>
</dbReference>
<dbReference type="GO" id="GO:0020037">
    <property type="term" value="F:heme binding"/>
    <property type="evidence" value="ECO:0007669"/>
    <property type="project" value="InterPro"/>
</dbReference>
<dbReference type="EC" id="1.7.7.1" evidence="9"/>
<feature type="domain" description="Nitrite/Sulfite reductase ferredoxin-like" evidence="8">
    <location>
        <begin position="6"/>
        <end position="68"/>
    </location>
</feature>
<keyword evidence="5" id="KW-0408">Iron</keyword>
<dbReference type="Gene3D" id="3.90.480.10">
    <property type="entry name" value="Sulfite Reductase Hemoprotein,Domain 2"/>
    <property type="match status" value="1"/>
</dbReference>
<dbReference type="SUPFAM" id="SSF55124">
    <property type="entry name" value="Nitrite/Sulfite reductase N-terminal domain-like"/>
    <property type="match status" value="1"/>
</dbReference>
<dbReference type="EMBL" id="CAADRN010000342">
    <property type="protein sequence ID" value="VFU18302.1"/>
    <property type="molecule type" value="Genomic_DNA"/>
</dbReference>
<keyword evidence="2" id="KW-0349">Heme</keyword>
<reference evidence="9" key="1">
    <citation type="submission" date="2019-03" db="EMBL/GenBank/DDBJ databases">
        <authorList>
            <person name="Hao L."/>
        </authorList>
    </citation>
    <scope>NUCLEOTIDE SEQUENCE</scope>
</reference>
<keyword evidence="1" id="KW-0004">4Fe-4S</keyword>
<name>A0A485MBG5_9ZZZZ</name>
<keyword evidence="3" id="KW-0479">Metal-binding</keyword>
<dbReference type="AlphaFoldDB" id="A0A485MBG5"/>
<dbReference type="Pfam" id="PF03460">
    <property type="entry name" value="NIR_SIR_ferr"/>
    <property type="match status" value="1"/>
</dbReference>
<dbReference type="InterPro" id="IPR045854">
    <property type="entry name" value="NO2/SO3_Rdtase_4Fe4S_sf"/>
</dbReference>
<evidence type="ECO:0000256" key="6">
    <source>
        <dbReference type="ARBA" id="ARBA00023014"/>
    </source>
</evidence>
<dbReference type="Pfam" id="PF01077">
    <property type="entry name" value="NIR_SIR"/>
    <property type="match status" value="1"/>
</dbReference>
<dbReference type="InterPro" id="IPR006067">
    <property type="entry name" value="NO2/SO3_Rdtase_4Fe4S_dom"/>
</dbReference>
<gene>
    <name evidence="9" type="ORF">SCFA_420004</name>
</gene>
<dbReference type="SUPFAM" id="SSF56014">
    <property type="entry name" value="Nitrite and sulphite reductase 4Fe-4S domain-like"/>
    <property type="match status" value="1"/>
</dbReference>
<proteinExistence type="predicted"/>
<dbReference type="GO" id="GO:0048307">
    <property type="term" value="F:ferredoxin-nitrite reductase activity"/>
    <property type="evidence" value="ECO:0007669"/>
    <property type="project" value="UniProtKB-EC"/>
</dbReference>
<dbReference type="InterPro" id="IPR006066">
    <property type="entry name" value="NO2/SO3_Rdtase_FeS/sirohaem_BS"/>
</dbReference>
<feature type="domain" description="Nitrite/sulphite reductase 4Fe-4S" evidence="7">
    <location>
        <begin position="77"/>
        <end position="207"/>
    </location>
</feature>
<evidence type="ECO:0000313" key="9">
    <source>
        <dbReference type="EMBL" id="VFU18302.1"/>
    </source>
</evidence>
<evidence type="ECO:0000256" key="3">
    <source>
        <dbReference type="ARBA" id="ARBA00022723"/>
    </source>
</evidence>
<dbReference type="GO" id="GO:0051539">
    <property type="term" value="F:4 iron, 4 sulfur cluster binding"/>
    <property type="evidence" value="ECO:0007669"/>
    <property type="project" value="UniProtKB-KW"/>
</dbReference>
<evidence type="ECO:0000256" key="4">
    <source>
        <dbReference type="ARBA" id="ARBA00023002"/>
    </source>
</evidence>
<dbReference type="GO" id="GO:0046872">
    <property type="term" value="F:metal ion binding"/>
    <property type="evidence" value="ECO:0007669"/>
    <property type="project" value="UniProtKB-KW"/>
</dbReference>
<dbReference type="InterPro" id="IPR036136">
    <property type="entry name" value="Nit/Sulf_reduc_fer-like_dom_sf"/>
</dbReference>
<evidence type="ECO:0000256" key="5">
    <source>
        <dbReference type="ARBA" id="ARBA00023004"/>
    </source>
</evidence>
<dbReference type="PANTHER" id="PTHR43809:SF1">
    <property type="entry name" value="NITRITE REDUCTASE (NADH) LARGE SUBUNIT"/>
    <property type="match status" value="1"/>
</dbReference>
<evidence type="ECO:0000259" key="7">
    <source>
        <dbReference type="Pfam" id="PF01077"/>
    </source>
</evidence>
<keyword evidence="6" id="KW-0411">Iron-sulfur</keyword>
<dbReference type="InterPro" id="IPR005117">
    <property type="entry name" value="NiRdtase/SiRdtase_haem-b_fer"/>
</dbReference>
<dbReference type="InterPro" id="IPR052034">
    <property type="entry name" value="NasD-like"/>
</dbReference>
<keyword evidence="4 9" id="KW-0560">Oxidoreductase</keyword>
<evidence type="ECO:0000256" key="2">
    <source>
        <dbReference type="ARBA" id="ARBA00022617"/>
    </source>
</evidence>